<evidence type="ECO:0000313" key="2">
    <source>
        <dbReference type="EMBL" id="QEO17020.1"/>
    </source>
</evidence>
<dbReference type="InterPro" id="IPR023606">
    <property type="entry name" value="CoA-Trfase_III_dom_1_sf"/>
</dbReference>
<dbReference type="InterPro" id="IPR003673">
    <property type="entry name" value="CoA-Trfase_fam_III"/>
</dbReference>
<feature type="compositionally biased region" description="Basic and acidic residues" evidence="1">
    <location>
        <begin position="318"/>
        <end position="335"/>
    </location>
</feature>
<organism evidence="2 3">
    <name type="scientific">Acetobacter vaccinii</name>
    <dbReference type="NCBI Taxonomy" id="2592655"/>
    <lineage>
        <taxon>Bacteria</taxon>
        <taxon>Pseudomonadati</taxon>
        <taxon>Pseudomonadota</taxon>
        <taxon>Alphaproteobacteria</taxon>
        <taxon>Acetobacterales</taxon>
        <taxon>Acetobacteraceae</taxon>
        <taxon>Acetobacter</taxon>
    </lineage>
</organism>
<dbReference type="AlphaFoldDB" id="A0A5C1YP37"/>
<dbReference type="GO" id="GO:0033608">
    <property type="term" value="F:formyl-CoA transferase activity"/>
    <property type="evidence" value="ECO:0007669"/>
    <property type="project" value="UniProtKB-EC"/>
</dbReference>
<dbReference type="EC" id="2.8.3.16" evidence="2"/>
<dbReference type="Proteomes" id="UP000324536">
    <property type="component" value="Chromosome"/>
</dbReference>
<evidence type="ECO:0000313" key="3">
    <source>
        <dbReference type="Proteomes" id="UP000324536"/>
    </source>
</evidence>
<feature type="region of interest" description="Disordered" evidence="1">
    <location>
        <begin position="318"/>
        <end position="339"/>
    </location>
</feature>
<reference evidence="2 3" key="1">
    <citation type="submission" date="2019-09" db="EMBL/GenBank/DDBJ databases">
        <title>Genome sequencing of strain KACC 21233.</title>
        <authorList>
            <person name="Heo J."/>
            <person name="Kim S.-J."/>
            <person name="Kim J.-S."/>
            <person name="Hong S.-B."/>
            <person name="Kwon S.-W."/>
        </authorList>
    </citation>
    <scope>NUCLEOTIDE SEQUENCE [LARGE SCALE GENOMIC DNA]</scope>
    <source>
        <strain evidence="2 3">KACC 21233</strain>
    </source>
</reference>
<proteinExistence type="predicted"/>
<dbReference type="SUPFAM" id="SSF89796">
    <property type="entry name" value="CoA-transferase family III (CaiB/BaiF)"/>
    <property type="match status" value="1"/>
</dbReference>
<dbReference type="OrthoDB" id="7457784at2"/>
<feature type="region of interest" description="Disordered" evidence="1">
    <location>
        <begin position="368"/>
        <end position="390"/>
    </location>
</feature>
<gene>
    <name evidence="2" type="ORF">FLP30_04085</name>
</gene>
<accession>A0A5C1YP37</accession>
<dbReference type="InterPro" id="IPR050509">
    <property type="entry name" value="CoA-transferase_III"/>
</dbReference>
<dbReference type="Pfam" id="PF02515">
    <property type="entry name" value="CoA_transf_3"/>
    <property type="match status" value="1"/>
</dbReference>
<dbReference type="PANTHER" id="PTHR48228">
    <property type="entry name" value="SUCCINYL-COA--D-CITRAMALATE COA-TRANSFERASE"/>
    <property type="match status" value="1"/>
</dbReference>
<keyword evidence="3" id="KW-1185">Reference proteome</keyword>
<dbReference type="EMBL" id="CP043506">
    <property type="protein sequence ID" value="QEO17020.1"/>
    <property type="molecule type" value="Genomic_DNA"/>
</dbReference>
<dbReference type="KEGG" id="acek:FLP30_04085"/>
<dbReference type="InterPro" id="IPR044855">
    <property type="entry name" value="CoA-Trfase_III_dom3_sf"/>
</dbReference>
<evidence type="ECO:0000256" key="1">
    <source>
        <dbReference type="SAM" id="MobiDB-lite"/>
    </source>
</evidence>
<protein>
    <submittedName>
        <fullName evidence="2">Formyl-CoA transferase</fullName>
        <ecNumber evidence="2">2.8.3.16</ecNumber>
    </submittedName>
</protein>
<name>A0A5C1YP37_9PROT</name>
<sequence length="390" mass="41503">MYPPLEGIQVIDVTETQAGSICTQMLAWFGATVHRVEPSTILAMAHRHAGVGSPAPDSVSADGPPTLDQLVQDADILVDTFASGTLERLGLAWESLQALNPRLIHGTVRGGADKSPYEPFLKYEEIAQCVGGAAATTGWEAGPPMLGGVAMAQSGTGMTLLAGVLAALFHRERTGRGQRVNISIQDAVLNLCTHGAPVQPTPEGAQALAAPPSARRGNASRGDVPGWMLRCRNWKTDPNDYIYVIVDPDRWPDLCQVIGKPDWMTDPEFETQAAREPHLFDIYRQIEAWLSDKDKYQAAEALGRVSVPCGPVLSAQEAGRDRTLRNRGSGLDRPEGPGARALAQGCPVRFSAFSSHSPAAVGGRWQAGISVRGPTQGPGPAGDAQRRVVA</sequence>
<dbReference type="PANTHER" id="PTHR48228:SF5">
    <property type="entry name" value="ALPHA-METHYLACYL-COA RACEMASE"/>
    <property type="match status" value="1"/>
</dbReference>
<dbReference type="RefSeq" id="WP_149278699.1">
    <property type="nucleotide sequence ID" value="NZ_CP043506.1"/>
</dbReference>
<dbReference type="Gene3D" id="3.30.1540.10">
    <property type="entry name" value="formyl-coa transferase, domain 3"/>
    <property type="match status" value="1"/>
</dbReference>
<dbReference type="Gene3D" id="3.40.50.10540">
    <property type="entry name" value="Crotonobetainyl-coa:carnitine coa-transferase, domain 1"/>
    <property type="match status" value="1"/>
</dbReference>
<keyword evidence="2" id="KW-0808">Transferase</keyword>